<dbReference type="PANTHER" id="PTHR46162">
    <property type="entry name" value="TRAF-LIKE FAMILY PROTEIN"/>
    <property type="match status" value="1"/>
</dbReference>
<dbReference type="Proteomes" id="UP000193920">
    <property type="component" value="Unassembled WGS sequence"/>
</dbReference>
<dbReference type="SUPFAM" id="SSF49599">
    <property type="entry name" value="TRAF domain-like"/>
    <property type="match status" value="2"/>
</dbReference>
<gene>
    <name evidence="3" type="ORF">LY90DRAFT_699137</name>
</gene>
<evidence type="ECO:0000313" key="4">
    <source>
        <dbReference type="Proteomes" id="UP000193920"/>
    </source>
</evidence>
<evidence type="ECO:0000313" key="3">
    <source>
        <dbReference type="EMBL" id="ORY74912.1"/>
    </source>
</evidence>
<sequence>MKKKAIFFTFKSFNGNNDDNSKEKEIGEDYYEWNIESWKRLTNSEKESIEFIALGYKWEITIFPDGDNEDSRGYISLNLKFLGSSDENNSEDLNMYFKYVLVIRNYKDYSCYTLKYSNTAINLSKEFNEIKYDKFFKKDENFCRFLIKDDKLTVGIIIKEFNYNLESFRNDIKKKLIEMDSYEGESCDDDFYEYELDNCDKLTINDEIISPEFTACGHKWKIILSLNSILYKGFASLMLKNEDLRDNQILFSKFVAYIRNYRSYSLYKFLVKKDFNLFTEKFNRRGSYKLTSNKLFFNNTIKNNDEKVDKQEKENEKKNDNEDSKNDKEENKCDEDNINVFNKLIDNNKLIIGFYIKTFKNATLEQIMEKVMNYTSCDKYPETSSDKINYSEYFYEWEAEWDYNDDSSPYNFILRWYSYKWNVIINDNKFNPNDKSYISLYFKLEDDLEEKDEIKQSPVYVKYALYIRNSKKPLYEIKYSESIVPITKEHACRGFSKFILREDFFKLLENDRFIFGIYIHIYDNYDEEKNELSNEDEIIKDLIEEKNFGRDYNYTDPKKK</sequence>
<dbReference type="Gene3D" id="2.60.210.10">
    <property type="entry name" value="Apoptosis, Tumor Necrosis Factor Receptor Associated Protein 2, Chain A"/>
    <property type="match status" value="3"/>
</dbReference>
<reference evidence="3 4" key="1">
    <citation type="submission" date="2016-08" db="EMBL/GenBank/DDBJ databases">
        <title>A Parts List for Fungal Cellulosomes Revealed by Comparative Genomics.</title>
        <authorList>
            <consortium name="DOE Joint Genome Institute"/>
            <person name="Haitjema C.H."/>
            <person name="Gilmore S.P."/>
            <person name="Henske J.K."/>
            <person name="Solomon K.V."/>
            <person name="De Groot R."/>
            <person name="Kuo A."/>
            <person name="Mondo S.J."/>
            <person name="Salamov A.A."/>
            <person name="Labutti K."/>
            <person name="Zhao Z."/>
            <person name="Chiniquy J."/>
            <person name="Barry K."/>
            <person name="Brewer H.M."/>
            <person name="Purvine S.O."/>
            <person name="Wright A.T."/>
            <person name="Boxma B."/>
            <person name="Van Alen T."/>
            <person name="Hackstein J.H."/>
            <person name="Baker S.E."/>
            <person name="Grigoriev I.V."/>
            <person name="O'Malley M.A."/>
        </authorList>
    </citation>
    <scope>NUCLEOTIDE SEQUENCE [LARGE SCALE GENOMIC DNA]</scope>
    <source>
        <strain evidence="3 4">G1</strain>
    </source>
</reference>
<comment type="caution">
    <text evidence="3">The sequence shown here is derived from an EMBL/GenBank/DDBJ whole genome shotgun (WGS) entry which is preliminary data.</text>
</comment>
<organism evidence="3 4">
    <name type="scientific">Neocallimastix californiae</name>
    <dbReference type="NCBI Taxonomy" id="1754190"/>
    <lineage>
        <taxon>Eukaryota</taxon>
        <taxon>Fungi</taxon>
        <taxon>Fungi incertae sedis</taxon>
        <taxon>Chytridiomycota</taxon>
        <taxon>Chytridiomycota incertae sedis</taxon>
        <taxon>Neocallimastigomycetes</taxon>
        <taxon>Neocallimastigales</taxon>
        <taxon>Neocallimastigaceae</taxon>
        <taxon>Neocallimastix</taxon>
    </lineage>
</organism>
<dbReference type="OrthoDB" id="662532at2759"/>
<dbReference type="Pfam" id="PF22486">
    <property type="entry name" value="MATH_2"/>
    <property type="match status" value="2"/>
</dbReference>
<evidence type="ECO:0000259" key="2">
    <source>
        <dbReference type="PROSITE" id="PS50144"/>
    </source>
</evidence>
<evidence type="ECO:0000256" key="1">
    <source>
        <dbReference type="SAM" id="MobiDB-lite"/>
    </source>
</evidence>
<dbReference type="PROSITE" id="PS50144">
    <property type="entry name" value="MATH"/>
    <property type="match status" value="1"/>
</dbReference>
<dbReference type="InterPro" id="IPR008974">
    <property type="entry name" value="TRAF-like"/>
</dbReference>
<protein>
    <recommendedName>
        <fullName evidence="2">MATH domain-containing protein</fullName>
    </recommendedName>
</protein>
<dbReference type="PANTHER" id="PTHR46162:SF2">
    <property type="entry name" value="ANKYRIN REPEAT-CONTAINING PROTEIN-RELATED"/>
    <property type="match status" value="1"/>
</dbReference>
<dbReference type="InterPro" id="IPR002083">
    <property type="entry name" value="MATH/TRAF_dom"/>
</dbReference>
<accession>A0A1Y2ETN2</accession>
<dbReference type="CDD" id="cd00121">
    <property type="entry name" value="MATH"/>
    <property type="match status" value="2"/>
</dbReference>
<keyword evidence="4" id="KW-1185">Reference proteome</keyword>
<dbReference type="EMBL" id="MCOG01000027">
    <property type="protein sequence ID" value="ORY74912.1"/>
    <property type="molecule type" value="Genomic_DNA"/>
</dbReference>
<name>A0A1Y2ETN2_9FUNG</name>
<proteinExistence type="predicted"/>
<feature type="region of interest" description="Disordered" evidence="1">
    <location>
        <begin position="307"/>
        <end position="332"/>
    </location>
</feature>
<feature type="domain" description="MATH" evidence="2">
    <location>
        <begin position="28"/>
        <end position="158"/>
    </location>
</feature>
<dbReference type="AlphaFoldDB" id="A0A1Y2ETN2"/>